<dbReference type="AlphaFoldDB" id="A0A382ZU08"/>
<gene>
    <name evidence="1" type="ORF">METZ01_LOCUS451816</name>
</gene>
<dbReference type="EMBL" id="UINC01186650">
    <property type="protein sequence ID" value="SVD98962.1"/>
    <property type="molecule type" value="Genomic_DNA"/>
</dbReference>
<evidence type="ECO:0000313" key="1">
    <source>
        <dbReference type="EMBL" id="SVD98962.1"/>
    </source>
</evidence>
<proteinExistence type="predicted"/>
<feature type="non-terminal residue" evidence="1">
    <location>
        <position position="56"/>
    </location>
</feature>
<dbReference type="InterPro" id="IPR015797">
    <property type="entry name" value="NUDIX_hydrolase-like_dom_sf"/>
</dbReference>
<organism evidence="1">
    <name type="scientific">marine metagenome</name>
    <dbReference type="NCBI Taxonomy" id="408172"/>
    <lineage>
        <taxon>unclassified sequences</taxon>
        <taxon>metagenomes</taxon>
        <taxon>ecological metagenomes</taxon>
    </lineage>
</organism>
<dbReference type="SUPFAM" id="SSF55811">
    <property type="entry name" value="Nudix"/>
    <property type="match status" value="1"/>
</dbReference>
<reference evidence="1" key="1">
    <citation type="submission" date="2018-05" db="EMBL/GenBank/DDBJ databases">
        <authorList>
            <person name="Lanie J.A."/>
            <person name="Ng W.-L."/>
            <person name="Kazmierczak K.M."/>
            <person name="Andrzejewski T.M."/>
            <person name="Davidsen T.M."/>
            <person name="Wayne K.J."/>
            <person name="Tettelin H."/>
            <person name="Glass J.I."/>
            <person name="Rusch D."/>
            <person name="Podicherti R."/>
            <person name="Tsui H.-C.T."/>
            <person name="Winkler M.E."/>
        </authorList>
    </citation>
    <scope>NUCLEOTIDE SEQUENCE</scope>
</reference>
<protein>
    <recommendedName>
        <fullName evidence="2">Nudix hydrolase domain-containing protein</fullName>
    </recommendedName>
</protein>
<evidence type="ECO:0008006" key="2">
    <source>
        <dbReference type="Google" id="ProtNLM"/>
    </source>
</evidence>
<name>A0A382ZU08_9ZZZZ</name>
<sequence length="56" mass="6337">MFCNKCGGKTDNNKNINNLCPKPDCDKYVFLNPKIAVLAVVQKDNEILLVKRNIMP</sequence>
<accession>A0A382ZU08</accession>